<feature type="domain" description="Heterokaryon incompatibility" evidence="1">
    <location>
        <begin position="57"/>
        <end position="143"/>
    </location>
</feature>
<dbReference type="PANTHER" id="PTHR24148:SF73">
    <property type="entry name" value="HET DOMAIN PROTEIN (AFU_ORTHOLOGUE AFUA_8G01020)"/>
    <property type="match status" value="1"/>
</dbReference>
<reference evidence="2" key="2">
    <citation type="journal article" date="2022" name="Microb. Genom.">
        <title>A chromosome-scale genome assembly of the tomato pathogen Cladosporium fulvum reveals a compartmentalized genome architecture and the presence of a dispensable chromosome.</title>
        <authorList>
            <person name="Zaccaron A.Z."/>
            <person name="Chen L.H."/>
            <person name="Samaras A."/>
            <person name="Stergiopoulos I."/>
        </authorList>
    </citation>
    <scope>NUCLEOTIDE SEQUENCE</scope>
    <source>
        <strain evidence="2">Race5_Kim</strain>
    </source>
</reference>
<dbReference type="InterPro" id="IPR052895">
    <property type="entry name" value="HetReg/Transcr_Mod"/>
</dbReference>
<evidence type="ECO:0000259" key="1">
    <source>
        <dbReference type="Pfam" id="PF06985"/>
    </source>
</evidence>
<proteinExistence type="predicted"/>
<dbReference type="Proteomes" id="UP000756132">
    <property type="component" value="Chromosome 7"/>
</dbReference>
<evidence type="ECO:0000313" key="3">
    <source>
        <dbReference type="Proteomes" id="UP000756132"/>
    </source>
</evidence>
<dbReference type="OrthoDB" id="3650339at2759"/>
<dbReference type="OMA" id="AMMANIY"/>
<reference evidence="2" key="1">
    <citation type="submission" date="2021-12" db="EMBL/GenBank/DDBJ databases">
        <authorList>
            <person name="Zaccaron A."/>
            <person name="Stergiopoulos I."/>
        </authorList>
    </citation>
    <scope>NUCLEOTIDE SEQUENCE</scope>
    <source>
        <strain evidence="2">Race5_Kim</strain>
    </source>
</reference>
<evidence type="ECO:0000313" key="2">
    <source>
        <dbReference type="EMBL" id="UJO19762.1"/>
    </source>
</evidence>
<dbReference type="EMBL" id="CP090169">
    <property type="protein sequence ID" value="UJO19762.1"/>
    <property type="molecule type" value="Genomic_DNA"/>
</dbReference>
<dbReference type="AlphaFoldDB" id="A0A9Q8PC52"/>
<dbReference type="RefSeq" id="XP_047764128.1">
    <property type="nucleotide sequence ID" value="XM_047909410.1"/>
</dbReference>
<organism evidence="2 3">
    <name type="scientific">Passalora fulva</name>
    <name type="common">Tomato leaf mold</name>
    <name type="synonym">Cladosporium fulvum</name>
    <dbReference type="NCBI Taxonomy" id="5499"/>
    <lineage>
        <taxon>Eukaryota</taxon>
        <taxon>Fungi</taxon>
        <taxon>Dikarya</taxon>
        <taxon>Ascomycota</taxon>
        <taxon>Pezizomycotina</taxon>
        <taxon>Dothideomycetes</taxon>
        <taxon>Dothideomycetidae</taxon>
        <taxon>Mycosphaerellales</taxon>
        <taxon>Mycosphaerellaceae</taxon>
        <taxon>Fulvia</taxon>
    </lineage>
</organism>
<gene>
    <name evidence="2" type="ORF">CLAFUR5_10262</name>
</gene>
<dbReference type="GeneID" id="71990140"/>
<dbReference type="Pfam" id="PF06985">
    <property type="entry name" value="HET"/>
    <property type="match status" value="1"/>
</dbReference>
<sequence>MSADPSTSAVPLGLKYCHEPLEDSETSIRPLQLKDDQEGTQLQLSLRSWRLSDVPHYATLSYTWADKEDTRDVLVNNAVFVITKNCWLALTRLRKLAKESNYFWIDAICINQLDERERSAQVNIMGRIYRGSSVTYVLLSEHGLAGRYLFEDMPFLTAAGYNASQS</sequence>
<keyword evidence="3" id="KW-1185">Reference proteome</keyword>
<protein>
    <recommendedName>
        <fullName evidence="1">Heterokaryon incompatibility domain-containing protein</fullName>
    </recommendedName>
</protein>
<dbReference type="KEGG" id="ffu:CLAFUR5_10262"/>
<accession>A0A9Q8PC52</accession>
<dbReference type="InterPro" id="IPR010730">
    <property type="entry name" value="HET"/>
</dbReference>
<name>A0A9Q8PC52_PASFU</name>
<dbReference type="PANTHER" id="PTHR24148">
    <property type="entry name" value="ANKYRIN REPEAT DOMAIN-CONTAINING PROTEIN 39 HOMOLOG-RELATED"/>
    <property type="match status" value="1"/>
</dbReference>